<dbReference type="GO" id="GO:0005524">
    <property type="term" value="F:ATP binding"/>
    <property type="evidence" value="ECO:0007669"/>
    <property type="project" value="UniProtKB-KW"/>
</dbReference>
<sequence length="884" mass="98081">MEKQVVLLKSKYPDLLLLFECGYRMRIFDEDAAIAARVLGIRANRHRHSLQTSVPVHRTHFHTTRLVQAGYKVGIVKQLMSVAMRAQSQSTQQQRQPLERDVVEIYTRATIPESDEESESSDTLPVPRFIMAMVEALPTSKPLFTQRIHEMKEDLGLSDIVTGIYAYDLHTGESIAEEIEDDAKRRRVWQCLTRIEPIEFVLPVGGISTATKRVLESYTAQHQTVLTTASEPQVTHTYRIERLENSAFATSTALQAWNDCCSRLGEPFPSLPALALSCFGGLVAYLRSLRLESALPVITPQRLKSTNQMSRPVFRLSPTTERDLELFQSTSAKNETGSLFSLLDHTLTPFGARRLKQWLRMPLVDVDAIQKRQSAVAWLARVETSSSLHLTGSVLLEELRETLLPGTKTIERSLQRVHVGRGSPRQVLRLLTALKATNERFSSIRDELEVSEEVPVAIGHLVKAFPSLGGEATEWLNTLDAGGMQADSIEHSVAAIWKRYPVWKDEYDALTAQHTVLDQRFDELLASYQELLCDPTVTYGSYRSGGTGQPLEHVLVVPRSLLSRLPSDWQVINTTRSIARAYPREVVRLQLDLDVIAEHQRAVQQKLWLAVLQAIDADLYVPGIQCIDVCADLDALCSLAMVGRLYPNFVLPDFVIAHRLEIVDGRHPMLDLQQGSHVISNSVSMTADDTHGALCLVSGPNMGGKSTLLRMTALLVVLSHVGSFVPATRMTLSVFDGVVTRMLRLEHATRASGDDELEALGTLVHETSRRTLVLLDEPGFGLSSTQSQAIACGVVRFLVQRVGALVLLATHSSAVLNRLKHFPSVQHLVMSYEPAGSSSSIVFQYVAAPHNHVPTHSFALQAAQSAQLPISILEDASIRIQSSI</sequence>
<dbReference type="GO" id="GO:0006312">
    <property type="term" value="P:mitotic recombination"/>
    <property type="evidence" value="ECO:0007669"/>
    <property type="project" value="TreeGrafter"/>
</dbReference>
<accession>A0A8K1CJ75</accession>
<protein>
    <recommendedName>
        <fullName evidence="11">DNA mismatch repair proteins mutS family domain-containing protein</fullName>
    </recommendedName>
</protein>
<evidence type="ECO:0000256" key="1">
    <source>
        <dbReference type="ARBA" id="ARBA00007094"/>
    </source>
</evidence>
<dbReference type="PIRSF" id="PIRSF037677">
    <property type="entry name" value="DNA_mis_repair_Msh6"/>
    <property type="match status" value="1"/>
</dbReference>
<keyword evidence="2" id="KW-0547">Nucleotide-binding</keyword>
<dbReference type="SUPFAM" id="SSF55271">
    <property type="entry name" value="DNA repair protein MutS, domain I"/>
    <property type="match status" value="1"/>
</dbReference>
<gene>
    <name evidence="9" type="ORF">Poli38472_002636</name>
</gene>
<dbReference type="InterPro" id="IPR045076">
    <property type="entry name" value="MutS"/>
</dbReference>
<feature type="domain" description="DNA mismatch repair proteins mutS family" evidence="8">
    <location>
        <begin position="692"/>
        <end position="881"/>
    </location>
</feature>
<dbReference type="SUPFAM" id="SSF48334">
    <property type="entry name" value="DNA repair protein MutS, domain III"/>
    <property type="match status" value="1"/>
</dbReference>
<evidence type="ECO:0000313" key="10">
    <source>
        <dbReference type="Proteomes" id="UP000794436"/>
    </source>
</evidence>
<dbReference type="InterPro" id="IPR027417">
    <property type="entry name" value="P-loop_NTPase"/>
</dbReference>
<dbReference type="Gene3D" id="3.40.50.300">
    <property type="entry name" value="P-loop containing nucleotide triphosphate hydrolases"/>
    <property type="match status" value="1"/>
</dbReference>
<dbReference type="Pfam" id="PF05192">
    <property type="entry name" value="MutS_III"/>
    <property type="match status" value="1"/>
</dbReference>
<dbReference type="InterPro" id="IPR036678">
    <property type="entry name" value="MutS_con_dom_sf"/>
</dbReference>
<dbReference type="EMBL" id="SPLM01000072">
    <property type="protein sequence ID" value="TMW63695.1"/>
    <property type="molecule type" value="Genomic_DNA"/>
</dbReference>
<dbReference type="AlphaFoldDB" id="A0A8K1CJ75"/>
<comment type="similarity">
    <text evidence="1">Belongs to the DNA mismatch repair MutS family. MSH3 subfamily.</text>
</comment>
<dbReference type="InterPro" id="IPR016151">
    <property type="entry name" value="DNA_mismatch_repair_MutS_N"/>
</dbReference>
<evidence type="ECO:0000256" key="2">
    <source>
        <dbReference type="ARBA" id="ARBA00022741"/>
    </source>
</evidence>
<dbReference type="Proteomes" id="UP000794436">
    <property type="component" value="Unassembled WGS sequence"/>
</dbReference>
<dbReference type="PANTHER" id="PTHR11361:SF122">
    <property type="entry name" value="DNA MISMATCH REPAIR PROTEIN MSH3"/>
    <property type="match status" value="1"/>
</dbReference>
<dbReference type="GO" id="GO:0140664">
    <property type="term" value="F:ATP-dependent DNA damage sensor activity"/>
    <property type="evidence" value="ECO:0007669"/>
    <property type="project" value="InterPro"/>
</dbReference>
<evidence type="ECO:0000313" key="9">
    <source>
        <dbReference type="EMBL" id="TMW63695.1"/>
    </source>
</evidence>
<dbReference type="SMART" id="SM00533">
    <property type="entry name" value="MUTSd"/>
    <property type="match status" value="1"/>
</dbReference>
<proteinExistence type="inferred from homology"/>
<dbReference type="PANTHER" id="PTHR11361">
    <property type="entry name" value="DNA MISMATCH REPAIR PROTEIN MUTS FAMILY MEMBER"/>
    <property type="match status" value="1"/>
</dbReference>
<dbReference type="Gene3D" id="1.10.1420.10">
    <property type="match status" value="2"/>
</dbReference>
<evidence type="ECO:0000256" key="5">
    <source>
        <dbReference type="ARBA" id="ARBA00023125"/>
    </source>
</evidence>
<dbReference type="GO" id="GO:0006298">
    <property type="term" value="P:mismatch repair"/>
    <property type="evidence" value="ECO:0007669"/>
    <property type="project" value="InterPro"/>
</dbReference>
<dbReference type="Pfam" id="PF01624">
    <property type="entry name" value="MutS_I"/>
    <property type="match status" value="1"/>
</dbReference>
<dbReference type="GO" id="GO:0030983">
    <property type="term" value="F:mismatched DNA binding"/>
    <property type="evidence" value="ECO:0007669"/>
    <property type="project" value="InterPro"/>
</dbReference>
<evidence type="ECO:0000256" key="3">
    <source>
        <dbReference type="ARBA" id="ARBA00022763"/>
    </source>
</evidence>
<dbReference type="GO" id="GO:0005634">
    <property type="term" value="C:nucleus"/>
    <property type="evidence" value="ECO:0007669"/>
    <property type="project" value="TreeGrafter"/>
</dbReference>
<organism evidence="9 10">
    <name type="scientific">Pythium oligandrum</name>
    <name type="common">Mycoparasitic fungus</name>
    <dbReference type="NCBI Taxonomy" id="41045"/>
    <lineage>
        <taxon>Eukaryota</taxon>
        <taxon>Sar</taxon>
        <taxon>Stramenopiles</taxon>
        <taxon>Oomycota</taxon>
        <taxon>Peronosporomycetes</taxon>
        <taxon>Pythiales</taxon>
        <taxon>Pythiaceae</taxon>
        <taxon>Pythium</taxon>
    </lineage>
</organism>
<evidence type="ECO:0000256" key="6">
    <source>
        <dbReference type="ARBA" id="ARBA00023204"/>
    </source>
</evidence>
<dbReference type="SUPFAM" id="SSF52540">
    <property type="entry name" value="P-loop containing nucleoside triphosphate hydrolases"/>
    <property type="match status" value="1"/>
</dbReference>
<dbReference type="InterPro" id="IPR000432">
    <property type="entry name" value="DNA_mismatch_repair_MutS_C"/>
</dbReference>
<evidence type="ECO:0008006" key="11">
    <source>
        <dbReference type="Google" id="ProtNLM"/>
    </source>
</evidence>
<dbReference type="InterPro" id="IPR007696">
    <property type="entry name" value="DNA_mismatch_repair_MutS_core"/>
</dbReference>
<keyword evidence="3" id="KW-0227">DNA damage</keyword>
<dbReference type="InterPro" id="IPR007695">
    <property type="entry name" value="DNA_mismatch_repair_MutS-lik_N"/>
</dbReference>
<dbReference type="Gene3D" id="3.30.420.110">
    <property type="entry name" value="MutS, connector domain"/>
    <property type="match status" value="1"/>
</dbReference>
<reference evidence="9" key="1">
    <citation type="submission" date="2019-03" db="EMBL/GenBank/DDBJ databases">
        <title>Long read genome sequence of the mycoparasitic Pythium oligandrum ATCC 38472 isolated from sugarbeet rhizosphere.</title>
        <authorList>
            <person name="Gaulin E."/>
        </authorList>
    </citation>
    <scope>NUCLEOTIDE SEQUENCE</scope>
    <source>
        <strain evidence="9">ATCC 38472_TT</strain>
    </source>
</reference>
<evidence type="ECO:0000259" key="7">
    <source>
        <dbReference type="SMART" id="SM00533"/>
    </source>
</evidence>
<comment type="caution">
    <text evidence="9">The sequence shown here is derived from an EMBL/GenBank/DDBJ whole genome shotgun (WGS) entry which is preliminary data.</text>
</comment>
<evidence type="ECO:0000256" key="4">
    <source>
        <dbReference type="ARBA" id="ARBA00022840"/>
    </source>
</evidence>
<dbReference type="SMART" id="SM00534">
    <property type="entry name" value="MUTSac"/>
    <property type="match status" value="1"/>
</dbReference>
<keyword evidence="6" id="KW-0234">DNA repair</keyword>
<dbReference type="OrthoDB" id="121051at2759"/>
<dbReference type="Pfam" id="PF00488">
    <property type="entry name" value="MutS_V"/>
    <property type="match status" value="1"/>
</dbReference>
<evidence type="ECO:0000259" key="8">
    <source>
        <dbReference type="SMART" id="SM00534"/>
    </source>
</evidence>
<dbReference type="InterPro" id="IPR036187">
    <property type="entry name" value="DNA_mismatch_repair_MutS_sf"/>
</dbReference>
<keyword evidence="4" id="KW-0067">ATP-binding</keyword>
<dbReference type="InterPro" id="IPR017261">
    <property type="entry name" value="DNA_mismatch_repair_MutS/MSH"/>
</dbReference>
<dbReference type="Gene3D" id="3.40.1170.10">
    <property type="entry name" value="DNA repair protein MutS, domain I"/>
    <property type="match status" value="1"/>
</dbReference>
<keyword evidence="5" id="KW-0238">DNA-binding</keyword>
<feature type="domain" description="DNA mismatch repair protein MutS core" evidence="7">
    <location>
        <begin position="334"/>
        <end position="673"/>
    </location>
</feature>
<keyword evidence="10" id="KW-1185">Reference proteome</keyword>
<name>A0A8K1CJ75_PYTOL</name>